<dbReference type="SUPFAM" id="SSF46458">
    <property type="entry name" value="Globin-like"/>
    <property type="match status" value="1"/>
</dbReference>
<organism evidence="5 6">
    <name type="scientific">Algicella marina</name>
    <dbReference type="NCBI Taxonomy" id="2683284"/>
    <lineage>
        <taxon>Bacteria</taxon>
        <taxon>Pseudomonadati</taxon>
        <taxon>Pseudomonadota</taxon>
        <taxon>Alphaproteobacteria</taxon>
        <taxon>Rhodobacterales</taxon>
        <taxon>Paracoccaceae</taxon>
        <taxon>Algicella</taxon>
    </lineage>
</organism>
<dbReference type="SUPFAM" id="SSF58104">
    <property type="entry name" value="Methyl-accepting chemotaxis protein (MCP) signaling domain"/>
    <property type="match status" value="1"/>
</dbReference>
<dbReference type="PRINTS" id="PR00260">
    <property type="entry name" value="CHEMTRNSDUCR"/>
</dbReference>
<dbReference type="GO" id="GO:0016020">
    <property type="term" value="C:membrane"/>
    <property type="evidence" value="ECO:0007669"/>
    <property type="project" value="InterPro"/>
</dbReference>
<dbReference type="PANTHER" id="PTHR43531:SF11">
    <property type="entry name" value="METHYL-ACCEPTING CHEMOTAXIS PROTEIN 3"/>
    <property type="match status" value="1"/>
</dbReference>
<keyword evidence="3" id="KW-0807">Transducer</keyword>
<dbReference type="Pfam" id="PF11563">
    <property type="entry name" value="Protoglobin"/>
    <property type="match status" value="1"/>
</dbReference>
<dbReference type="AlphaFoldDB" id="A0A6P1T2E1"/>
<dbReference type="Gene3D" id="1.10.490.10">
    <property type="entry name" value="Globins"/>
    <property type="match status" value="1"/>
</dbReference>
<dbReference type="InterPro" id="IPR009050">
    <property type="entry name" value="Globin-like_sf"/>
</dbReference>
<dbReference type="GO" id="GO:0006935">
    <property type="term" value="P:chemotaxis"/>
    <property type="evidence" value="ECO:0007669"/>
    <property type="project" value="UniProtKB-KW"/>
</dbReference>
<dbReference type="CDD" id="cd01068">
    <property type="entry name" value="globin_sensor"/>
    <property type="match status" value="1"/>
</dbReference>
<reference evidence="5 6" key="1">
    <citation type="submission" date="2019-12" db="EMBL/GenBank/DDBJ databases">
        <title>Complete genome sequence of Algicella marina strain 9Alg 56(T) isolated from the red alga Tichocarpus crinitus.</title>
        <authorList>
            <person name="Kim S.-G."/>
            <person name="Nedashkovskaya O.I."/>
        </authorList>
    </citation>
    <scope>NUCLEOTIDE SEQUENCE [LARGE SCALE GENOMIC DNA]</scope>
    <source>
        <strain evidence="5 6">9Alg 56</strain>
    </source>
</reference>
<evidence type="ECO:0000259" key="4">
    <source>
        <dbReference type="PROSITE" id="PS50111"/>
    </source>
</evidence>
<dbReference type="GO" id="GO:0004888">
    <property type="term" value="F:transmembrane signaling receptor activity"/>
    <property type="evidence" value="ECO:0007669"/>
    <property type="project" value="InterPro"/>
</dbReference>
<evidence type="ECO:0000256" key="2">
    <source>
        <dbReference type="ARBA" id="ARBA00029447"/>
    </source>
</evidence>
<dbReference type="InterPro" id="IPR044398">
    <property type="entry name" value="Globin-sensor_dom"/>
</dbReference>
<keyword evidence="6" id="KW-1185">Reference proteome</keyword>
<comment type="similarity">
    <text evidence="2">Belongs to the methyl-accepting chemotaxis (MCP) protein family.</text>
</comment>
<feature type="domain" description="Methyl-accepting transducer" evidence="4">
    <location>
        <begin position="253"/>
        <end position="482"/>
    </location>
</feature>
<evidence type="ECO:0000256" key="1">
    <source>
        <dbReference type="ARBA" id="ARBA00022500"/>
    </source>
</evidence>
<dbReference type="InterPro" id="IPR004090">
    <property type="entry name" value="Chemotax_Me-accpt_rcpt"/>
</dbReference>
<dbReference type="SMART" id="SM00283">
    <property type="entry name" value="MA"/>
    <property type="match status" value="1"/>
</dbReference>
<gene>
    <name evidence="5" type="ORF">GO499_05495</name>
</gene>
<proteinExistence type="inferred from homology"/>
<dbReference type="EMBL" id="CP046620">
    <property type="protein sequence ID" value="QHQ34682.1"/>
    <property type="molecule type" value="Genomic_DNA"/>
</dbReference>
<dbReference type="InterPro" id="IPR012292">
    <property type="entry name" value="Globin/Proto"/>
</dbReference>
<evidence type="ECO:0000313" key="6">
    <source>
        <dbReference type="Proteomes" id="UP000464495"/>
    </source>
</evidence>
<dbReference type="PANTHER" id="PTHR43531">
    <property type="entry name" value="PROTEIN ICFG"/>
    <property type="match status" value="1"/>
</dbReference>
<evidence type="ECO:0000313" key="5">
    <source>
        <dbReference type="EMBL" id="QHQ34682.1"/>
    </source>
</evidence>
<accession>A0A6P1T2E1</accession>
<dbReference type="InterPro" id="IPR051310">
    <property type="entry name" value="MCP_chemotaxis"/>
</dbReference>
<evidence type="ECO:0000256" key="3">
    <source>
        <dbReference type="PROSITE-ProRule" id="PRU00284"/>
    </source>
</evidence>
<dbReference type="RefSeq" id="WP_161861251.1">
    <property type="nucleotide sequence ID" value="NZ_CP046620.1"/>
</dbReference>
<dbReference type="Gene3D" id="1.10.287.950">
    <property type="entry name" value="Methyl-accepting chemotaxis protein"/>
    <property type="match status" value="1"/>
</dbReference>
<keyword evidence="1" id="KW-0145">Chemotaxis</keyword>
<dbReference type="Proteomes" id="UP000464495">
    <property type="component" value="Chromosome"/>
</dbReference>
<dbReference type="GO" id="GO:0007165">
    <property type="term" value="P:signal transduction"/>
    <property type="evidence" value="ECO:0007669"/>
    <property type="project" value="UniProtKB-KW"/>
</dbReference>
<name>A0A6P1T2E1_9RHOB</name>
<protein>
    <submittedName>
        <fullName evidence="5">Globin-coupled sensor protein</fullName>
    </submittedName>
</protein>
<dbReference type="CDD" id="cd11386">
    <property type="entry name" value="MCP_signal"/>
    <property type="match status" value="1"/>
</dbReference>
<dbReference type="InterPro" id="IPR004089">
    <property type="entry name" value="MCPsignal_dom"/>
</dbReference>
<dbReference type="PROSITE" id="PS50111">
    <property type="entry name" value="CHEMOTAXIS_TRANSDUC_2"/>
    <property type="match status" value="1"/>
</dbReference>
<dbReference type="GO" id="GO:0020037">
    <property type="term" value="F:heme binding"/>
    <property type="evidence" value="ECO:0007669"/>
    <property type="project" value="InterPro"/>
</dbReference>
<dbReference type="Pfam" id="PF00015">
    <property type="entry name" value="MCPsignal"/>
    <property type="match status" value="1"/>
</dbReference>
<dbReference type="InterPro" id="IPR039379">
    <property type="entry name" value="Protoglobin_sensor_dom"/>
</dbReference>
<dbReference type="GO" id="GO:0019825">
    <property type="term" value="F:oxygen binding"/>
    <property type="evidence" value="ECO:0007669"/>
    <property type="project" value="InterPro"/>
</dbReference>
<sequence>MSHPSANEADLIAAMNLIGVDAPMRKQIAAMKPQLATFLPDALAAFYERLSEQPELSGKFEGRMPMAQARQRQLEHWLTIADGEFGADYAAAVARIGRAHVRIDLKPVTYIAGYGIVADHMIRRFIEERFHVASGRKGKSRSRKDTGDDAVAELTDLISVFIRAVFLDAGMSVEAYLSVLNEERARLEEESRRDQQDLEQGVSAIETVLARLADNNLREGMPACLPDRFATMARHMDKALVGLSSALVSVRNLTNGLDMRVDEMTRATNDLSNRTAQQAASLEESSAALQEITESVSATARNTATAAEKAEVALKESKHSAEVVGETEAAMKNMEEASTEIVSIVALIDDVAFQTNLLALNASVEAARAGEAGRGFAVVAQEVRALAQRCSEAAQTIKATVSRSDQQVRESVRLVESTKSALGGIANRIGEMNEIVGNIAHAAAEQSSGLGELRDAVTDMDNLTQKNASMVDQTNAAMQALRGQMQELGGAMSVFRLPVEADRVQDLRDVI</sequence>
<dbReference type="KEGG" id="amaq:GO499_05495"/>